<dbReference type="PANTHER" id="PTHR43668:SF2">
    <property type="entry name" value="ALLANTOINASE"/>
    <property type="match status" value="1"/>
</dbReference>
<dbReference type="GO" id="GO:0004151">
    <property type="term" value="F:dihydroorotase activity"/>
    <property type="evidence" value="ECO:0007669"/>
    <property type="project" value="UniProtKB-UniRule"/>
</dbReference>
<evidence type="ECO:0000313" key="10">
    <source>
        <dbReference type="EMBL" id="RXS75615.1"/>
    </source>
</evidence>
<feature type="binding site" evidence="7">
    <location>
        <position position="179"/>
    </location>
    <ligand>
        <name>Zn(2+)</name>
        <dbReference type="ChEBI" id="CHEBI:29105"/>
        <label>2</label>
    </ligand>
</feature>
<reference evidence="10 11" key="1">
    <citation type="submission" date="2019-01" db="EMBL/GenBank/DDBJ databases">
        <title>Blautia sp. nov. KGMB01111 isolated human feces.</title>
        <authorList>
            <person name="Park J.-E."/>
            <person name="Kim J.-S."/>
            <person name="Park S.-H."/>
        </authorList>
    </citation>
    <scope>NUCLEOTIDE SEQUENCE [LARGE SCALE GENOMIC DNA]</scope>
    <source>
        <strain evidence="10 11">KGMB01111</strain>
    </source>
</reference>
<dbReference type="InterPro" id="IPR050138">
    <property type="entry name" value="DHOase/Allantoinase_Hydrolase"/>
</dbReference>
<keyword evidence="11" id="KW-1185">Reference proteome</keyword>
<dbReference type="GO" id="GO:0006145">
    <property type="term" value="P:purine nucleobase catabolic process"/>
    <property type="evidence" value="ECO:0007669"/>
    <property type="project" value="TreeGrafter"/>
</dbReference>
<dbReference type="InterPro" id="IPR002195">
    <property type="entry name" value="Dihydroorotase_CS"/>
</dbReference>
<feature type="binding site" evidence="7">
    <location>
        <position position="309"/>
    </location>
    <ligand>
        <name>substrate</name>
    </ligand>
</feature>
<proteinExistence type="inferred from homology"/>
<evidence type="ECO:0000256" key="3">
    <source>
        <dbReference type="ARBA" id="ARBA00022723"/>
    </source>
</evidence>
<feature type="binding site" evidence="7">
    <location>
        <begin position="62"/>
        <end position="64"/>
    </location>
    <ligand>
        <name>substrate</name>
    </ligand>
</feature>
<dbReference type="OrthoDB" id="9765462at2"/>
<dbReference type="InterPro" id="IPR004722">
    <property type="entry name" value="DHOase"/>
</dbReference>
<dbReference type="PROSITE" id="PS00482">
    <property type="entry name" value="DIHYDROOROTASE_1"/>
    <property type="match status" value="1"/>
</dbReference>
<dbReference type="Pfam" id="PF12890">
    <property type="entry name" value="DHOase"/>
    <property type="match status" value="1"/>
</dbReference>
<dbReference type="InterPro" id="IPR013108">
    <property type="entry name" value="Amidohydro_3"/>
</dbReference>
<dbReference type="PROSITE" id="PS00483">
    <property type="entry name" value="DIHYDROOROTASE_2"/>
    <property type="match status" value="1"/>
</dbReference>
<dbReference type="Gene3D" id="2.30.40.10">
    <property type="entry name" value="Urease, subunit C, domain 1"/>
    <property type="match status" value="1"/>
</dbReference>
<dbReference type="GO" id="GO:0008270">
    <property type="term" value="F:zinc ion binding"/>
    <property type="evidence" value="ECO:0007669"/>
    <property type="project" value="UniProtKB-UniRule"/>
</dbReference>
<dbReference type="GO" id="GO:0005737">
    <property type="term" value="C:cytoplasm"/>
    <property type="evidence" value="ECO:0007669"/>
    <property type="project" value="TreeGrafter"/>
</dbReference>
<dbReference type="Proteomes" id="UP000290106">
    <property type="component" value="Unassembled WGS sequence"/>
</dbReference>
<dbReference type="SUPFAM" id="SSF51556">
    <property type="entry name" value="Metallo-dependent hydrolases"/>
    <property type="match status" value="1"/>
</dbReference>
<dbReference type="GO" id="GO:0004038">
    <property type="term" value="F:allantoinase activity"/>
    <property type="evidence" value="ECO:0007669"/>
    <property type="project" value="TreeGrafter"/>
</dbReference>
<evidence type="ECO:0000259" key="9">
    <source>
        <dbReference type="Pfam" id="PF12890"/>
    </source>
</evidence>
<feature type="binding site" evidence="7">
    <location>
        <position position="305"/>
    </location>
    <ligand>
        <name>Zn(2+)</name>
        <dbReference type="ChEBI" id="CHEBI:29105"/>
        <label>1</label>
    </ligand>
</feature>
<accession>A0A4V1NS09</accession>
<evidence type="ECO:0000256" key="7">
    <source>
        <dbReference type="HAMAP-Rule" id="MF_00220"/>
    </source>
</evidence>
<dbReference type="UniPathway" id="UPA00070">
    <property type="reaction ID" value="UER00117"/>
</dbReference>
<dbReference type="CDD" id="cd01317">
    <property type="entry name" value="DHOase_IIa"/>
    <property type="match status" value="1"/>
</dbReference>
<comment type="similarity">
    <text evidence="2 7">Belongs to the metallo-dependent hydrolases superfamily. DHOase family. Class I DHOase subfamily.</text>
</comment>
<organism evidence="10 11">
    <name type="scientific">Blautia faecicola</name>
    <dbReference type="NCBI Taxonomy" id="2509240"/>
    <lineage>
        <taxon>Bacteria</taxon>
        <taxon>Bacillati</taxon>
        <taxon>Bacillota</taxon>
        <taxon>Clostridia</taxon>
        <taxon>Lachnospirales</taxon>
        <taxon>Lachnospiraceae</taxon>
        <taxon>Blautia</taxon>
    </lineage>
</organism>
<keyword evidence="6 7" id="KW-0665">Pyrimidine biosynthesis</keyword>
<protein>
    <recommendedName>
        <fullName evidence="7">Dihydroorotase</fullName>
        <shortName evidence="7">DHOase</shortName>
        <ecNumber evidence="7">3.5.2.3</ecNumber>
    </recommendedName>
</protein>
<keyword evidence="3 7" id="KW-0479">Metal-binding</keyword>
<dbReference type="Pfam" id="PF07969">
    <property type="entry name" value="Amidohydro_3"/>
    <property type="match status" value="1"/>
</dbReference>
<dbReference type="GO" id="GO:0044205">
    <property type="term" value="P:'de novo' UMP biosynthetic process"/>
    <property type="evidence" value="ECO:0007669"/>
    <property type="project" value="UniProtKB-UniRule"/>
</dbReference>
<comment type="function">
    <text evidence="1 7">Catalyzes the reversible cyclization of carbamoyl aspartate to dihydroorotate.</text>
</comment>
<dbReference type="Gene3D" id="3.20.20.140">
    <property type="entry name" value="Metal-dependent hydrolases"/>
    <property type="match status" value="1"/>
</dbReference>
<feature type="active site" evidence="7">
    <location>
        <position position="305"/>
    </location>
</feature>
<evidence type="ECO:0000256" key="2">
    <source>
        <dbReference type="ARBA" id="ARBA00010286"/>
    </source>
</evidence>
<evidence type="ECO:0000256" key="4">
    <source>
        <dbReference type="ARBA" id="ARBA00022801"/>
    </source>
</evidence>
<feature type="domain" description="Amidohydrolase 3" evidence="8">
    <location>
        <begin position="349"/>
        <end position="423"/>
    </location>
</feature>
<dbReference type="NCBIfam" id="TIGR00857">
    <property type="entry name" value="pyrC_multi"/>
    <property type="match status" value="1"/>
</dbReference>
<feature type="domain" description="Dihydroorotase catalytic" evidence="9">
    <location>
        <begin position="52"/>
        <end position="238"/>
    </location>
</feature>
<dbReference type="SUPFAM" id="SSF51338">
    <property type="entry name" value="Composite domain of metallo-dependent hydrolases"/>
    <property type="match status" value="1"/>
</dbReference>
<feature type="binding site" evidence="7">
    <location>
        <position position="232"/>
    </location>
    <ligand>
        <name>Zn(2+)</name>
        <dbReference type="ChEBI" id="CHEBI:29105"/>
        <label>2</label>
    </ligand>
</feature>
<dbReference type="RefSeq" id="WP_129258017.1">
    <property type="nucleotide sequence ID" value="NZ_SDKC01000001.1"/>
</dbReference>
<dbReference type="InterPro" id="IPR032466">
    <property type="entry name" value="Metal_Hydrolase"/>
</dbReference>
<evidence type="ECO:0000259" key="8">
    <source>
        <dbReference type="Pfam" id="PF07969"/>
    </source>
</evidence>
<keyword evidence="5 7" id="KW-0862">Zinc</keyword>
<dbReference type="EC" id="3.5.2.3" evidence="7"/>
<name>A0A4V1NS09_9FIRM</name>
<evidence type="ECO:0000256" key="5">
    <source>
        <dbReference type="ARBA" id="ARBA00022833"/>
    </source>
</evidence>
<dbReference type="InterPro" id="IPR011059">
    <property type="entry name" value="Metal-dep_hydrolase_composite"/>
</dbReference>
<comment type="cofactor">
    <cofactor evidence="7">
        <name>Zn(2+)</name>
        <dbReference type="ChEBI" id="CHEBI:29105"/>
    </cofactor>
    <text evidence="7">Binds 2 Zn(2+) ions per subunit.</text>
</comment>
<evidence type="ECO:0000256" key="1">
    <source>
        <dbReference type="ARBA" id="ARBA00002368"/>
    </source>
</evidence>
<sequence>MKILIKNGHVIDPDTKLDQVADVLLEDDKIQEVKENIKEEADRVIDARGCYVMPGLIDMHVHLRDPGLTHKEDVFTGSKAAARGGVTTLVAMPNTKPVIDNPERLSYVKNKATQCNLVNVLQAGAITQGMKGEELSDIEGMVRAGAPAISEDGKSVMNAQIYKEAMQIAARMNIPVLAHCEDIHMVNGGCMNEDTNSEKFGLPGICNAVEDTIVARDILIAKDTGCHLHLCHCSTKDSEVMLRLAKEEGISVSGEVCPHHFTLTSDDIVEGDTNYKMNPPLRTKEDRQALLEGLKNDVFDVISTDHAPHTMVEKGVSMKSAPFGIVGLETSVSLTITELVDKGWITPMQMAEKMSYNPAKILHLANKGSLKPGKDADVVVIDPKESYVIDVKDFVSKGKNTPFHGKKVNGKVKVTICGGRVVYEDK</sequence>
<dbReference type="HAMAP" id="MF_00220_B">
    <property type="entry name" value="PyrC_classI_B"/>
    <property type="match status" value="1"/>
</dbReference>
<gene>
    <name evidence="7" type="primary">pyrC</name>
    <name evidence="10" type="ORF">ETP43_10580</name>
</gene>
<comment type="caution">
    <text evidence="10">The sequence shown here is derived from an EMBL/GenBank/DDBJ whole genome shotgun (WGS) entry which is preliminary data.</text>
</comment>
<feature type="binding site" evidence="7">
    <location>
        <position position="152"/>
    </location>
    <ligand>
        <name>Zn(2+)</name>
        <dbReference type="ChEBI" id="CHEBI:29105"/>
        <label>2</label>
    </ligand>
</feature>
<feature type="binding site" evidence="7">
    <location>
        <position position="94"/>
    </location>
    <ligand>
        <name>substrate</name>
    </ligand>
</feature>
<evidence type="ECO:0000313" key="11">
    <source>
        <dbReference type="Proteomes" id="UP000290106"/>
    </source>
</evidence>
<feature type="binding site" evidence="7">
    <location>
        <position position="60"/>
    </location>
    <ligand>
        <name>Zn(2+)</name>
        <dbReference type="ChEBI" id="CHEBI:29105"/>
        <label>1</label>
    </ligand>
</feature>
<keyword evidence="4 7" id="KW-0378">Hydrolase</keyword>
<dbReference type="PANTHER" id="PTHR43668">
    <property type="entry name" value="ALLANTOINASE"/>
    <property type="match status" value="1"/>
</dbReference>
<evidence type="ECO:0000256" key="6">
    <source>
        <dbReference type="ARBA" id="ARBA00022975"/>
    </source>
</evidence>
<comment type="catalytic activity">
    <reaction evidence="7">
        <text>(S)-dihydroorotate + H2O = N-carbamoyl-L-aspartate + H(+)</text>
        <dbReference type="Rhea" id="RHEA:24296"/>
        <dbReference type="ChEBI" id="CHEBI:15377"/>
        <dbReference type="ChEBI" id="CHEBI:15378"/>
        <dbReference type="ChEBI" id="CHEBI:30864"/>
        <dbReference type="ChEBI" id="CHEBI:32814"/>
        <dbReference type="EC" id="3.5.2.3"/>
    </reaction>
</comment>
<feature type="binding site" evidence="7">
    <location>
        <begin position="323"/>
        <end position="324"/>
    </location>
    <ligand>
        <name>substrate</name>
    </ligand>
</feature>
<dbReference type="EMBL" id="SDKC01000001">
    <property type="protein sequence ID" value="RXS75615.1"/>
    <property type="molecule type" value="Genomic_DNA"/>
</dbReference>
<dbReference type="InterPro" id="IPR024403">
    <property type="entry name" value="DHOase_cat"/>
</dbReference>
<comment type="pathway">
    <text evidence="7">Pyrimidine metabolism; UMP biosynthesis via de novo pathway; (S)-dihydroorotate from bicarbonate: step 3/3.</text>
</comment>
<feature type="binding site" evidence="7">
    <location>
        <position position="62"/>
    </location>
    <ligand>
        <name>Zn(2+)</name>
        <dbReference type="ChEBI" id="CHEBI:29105"/>
        <label>1</label>
    </ligand>
</feature>
<feature type="binding site" evidence="7">
    <location>
        <position position="152"/>
    </location>
    <ligand>
        <name>Zn(2+)</name>
        <dbReference type="ChEBI" id="CHEBI:29105"/>
        <label>1</label>
    </ligand>
</feature>
<feature type="binding site" evidence="7">
    <location>
        <position position="278"/>
    </location>
    <ligand>
        <name>substrate</name>
    </ligand>
</feature>
<dbReference type="AlphaFoldDB" id="A0A4V1NS09"/>